<feature type="transmembrane region" description="Helical" evidence="7">
    <location>
        <begin position="156"/>
        <end position="175"/>
    </location>
</feature>
<dbReference type="AlphaFoldDB" id="A0A167FJU0"/>
<dbReference type="GO" id="GO:0005886">
    <property type="term" value="C:plasma membrane"/>
    <property type="evidence" value="ECO:0007669"/>
    <property type="project" value="UniProtKB-SubCell"/>
</dbReference>
<dbReference type="Pfam" id="PF01757">
    <property type="entry name" value="Acyl_transf_3"/>
    <property type="match status" value="1"/>
</dbReference>
<evidence type="ECO:0000256" key="4">
    <source>
        <dbReference type="ARBA" id="ARBA00022692"/>
    </source>
</evidence>
<organism evidence="9 10">
    <name type="scientific">Paenibacillus crassostreae</name>
    <dbReference type="NCBI Taxonomy" id="1763538"/>
    <lineage>
        <taxon>Bacteria</taxon>
        <taxon>Bacillati</taxon>
        <taxon>Bacillota</taxon>
        <taxon>Bacilli</taxon>
        <taxon>Bacillales</taxon>
        <taxon>Paenibacillaceae</taxon>
        <taxon>Paenibacillus</taxon>
    </lineage>
</organism>
<feature type="transmembrane region" description="Helical" evidence="7">
    <location>
        <begin position="234"/>
        <end position="251"/>
    </location>
</feature>
<dbReference type="PANTHER" id="PTHR40074">
    <property type="entry name" value="O-ACETYLTRANSFERASE WECH"/>
    <property type="match status" value="1"/>
</dbReference>
<feature type="domain" description="Acyltransferase 3" evidence="8">
    <location>
        <begin position="8"/>
        <end position="359"/>
    </location>
</feature>
<proteinExistence type="inferred from homology"/>
<evidence type="ECO:0000313" key="10">
    <source>
        <dbReference type="Proteomes" id="UP000077134"/>
    </source>
</evidence>
<keyword evidence="4 7" id="KW-0812">Transmembrane</keyword>
<dbReference type="InterPro" id="IPR002656">
    <property type="entry name" value="Acyl_transf_3_dom"/>
</dbReference>
<gene>
    <name evidence="9" type="ORF">PNBC_04340</name>
</gene>
<evidence type="ECO:0000256" key="7">
    <source>
        <dbReference type="SAM" id="Phobius"/>
    </source>
</evidence>
<feature type="transmembrane region" description="Helical" evidence="7">
    <location>
        <begin position="128"/>
        <end position="149"/>
    </location>
</feature>
<keyword evidence="10" id="KW-1185">Reference proteome</keyword>
<sequence>MSRKERISEIELLRGLAFLAVALQHSIAHFAYVEGVNFGDGVYMTLLLMLAKFAVPVFIFITGMVLFYNYEGPFNYPQFLFKRLKDIIIPYIFWSLLYFSLSYGWQQGWLEQLWKWFLMLFTGKNSYHLWYVVMIFQFYLLFPVFRAVIYKVRMELSLRACIATIVVVGFLYVWLTGQVSSIGQLMSMIDIPLITAMFTKYADRNFLYFFFYFILGACAGLRPDLWKEWIRKGYWIYGSCFLVLFIYYVNQVTGSFRTPEGLQIRFYAVSLIRPVMVFFLLSSICVVYRLAMWMKETGGRRLNQTLLSIGKYSYGAYLAHAYMLRVSYHFDVAWFVHWPVTLRMLISFVICITLSYLLMVLLSRFTWGKWFGGLDRLTNK</sequence>
<dbReference type="KEGG" id="pcx:LPB68_20400"/>
<evidence type="ECO:0000313" key="9">
    <source>
        <dbReference type="EMBL" id="OAB76633.1"/>
    </source>
</evidence>
<dbReference type="GO" id="GO:0009246">
    <property type="term" value="P:enterobacterial common antigen biosynthetic process"/>
    <property type="evidence" value="ECO:0007669"/>
    <property type="project" value="TreeGrafter"/>
</dbReference>
<feature type="transmembrane region" description="Helical" evidence="7">
    <location>
        <begin position="12"/>
        <end position="32"/>
    </location>
</feature>
<comment type="caution">
    <text evidence="9">The sequence shown here is derived from an EMBL/GenBank/DDBJ whole genome shotgun (WGS) entry which is preliminary data.</text>
</comment>
<feature type="transmembrane region" description="Helical" evidence="7">
    <location>
        <begin position="342"/>
        <end position="362"/>
    </location>
</feature>
<dbReference type="Proteomes" id="UP000077134">
    <property type="component" value="Unassembled WGS sequence"/>
</dbReference>
<dbReference type="PANTHER" id="PTHR40074:SF2">
    <property type="entry name" value="O-ACETYLTRANSFERASE WECH"/>
    <property type="match status" value="1"/>
</dbReference>
<keyword evidence="5 7" id="KW-1133">Transmembrane helix</keyword>
<evidence type="ECO:0000256" key="5">
    <source>
        <dbReference type="ARBA" id="ARBA00022989"/>
    </source>
</evidence>
<evidence type="ECO:0000259" key="8">
    <source>
        <dbReference type="Pfam" id="PF01757"/>
    </source>
</evidence>
<dbReference type="STRING" id="1763538.LPB68_20400"/>
<keyword evidence="3" id="KW-1003">Cell membrane</keyword>
<feature type="transmembrane region" description="Helical" evidence="7">
    <location>
        <begin position="44"/>
        <end position="68"/>
    </location>
</feature>
<dbReference type="OrthoDB" id="569695at2"/>
<evidence type="ECO:0000256" key="6">
    <source>
        <dbReference type="ARBA" id="ARBA00023136"/>
    </source>
</evidence>
<dbReference type="GO" id="GO:0016413">
    <property type="term" value="F:O-acetyltransferase activity"/>
    <property type="evidence" value="ECO:0007669"/>
    <property type="project" value="TreeGrafter"/>
</dbReference>
<evidence type="ECO:0000256" key="3">
    <source>
        <dbReference type="ARBA" id="ARBA00022475"/>
    </source>
</evidence>
<reference evidence="9 10" key="1">
    <citation type="submission" date="2016-02" db="EMBL/GenBank/DDBJ databases">
        <title>Paenibacillus sp. LPB0068, isolated from Crassostrea gigas.</title>
        <authorList>
            <person name="Shin S.-K."/>
            <person name="Yi H."/>
        </authorList>
    </citation>
    <scope>NUCLEOTIDE SEQUENCE [LARGE SCALE GENOMIC DNA]</scope>
    <source>
        <strain evidence="9 10">LPB0068</strain>
    </source>
</reference>
<comment type="subcellular location">
    <subcellularLocation>
        <location evidence="1">Cell membrane</location>
        <topology evidence="1">Multi-pass membrane protein</topology>
    </subcellularLocation>
</comment>
<protein>
    <recommendedName>
        <fullName evidence="8">Acyltransferase 3 domain-containing protein</fullName>
    </recommendedName>
</protein>
<feature type="transmembrane region" description="Helical" evidence="7">
    <location>
        <begin position="206"/>
        <end position="222"/>
    </location>
</feature>
<feature type="transmembrane region" description="Helical" evidence="7">
    <location>
        <begin position="312"/>
        <end position="330"/>
    </location>
</feature>
<feature type="transmembrane region" description="Helical" evidence="7">
    <location>
        <begin position="88"/>
        <end position="108"/>
    </location>
</feature>
<dbReference type="EMBL" id="LSFN01000005">
    <property type="protein sequence ID" value="OAB76633.1"/>
    <property type="molecule type" value="Genomic_DNA"/>
</dbReference>
<accession>A0A167FJU0</accession>
<evidence type="ECO:0000256" key="1">
    <source>
        <dbReference type="ARBA" id="ARBA00004651"/>
    </source>
</evidence>
<feature type="transmembrane region" description="Helical" evidence="7">
    <location>
        <begin position="271"/>
        <end position="291"/>
    </location>
</feature>
<comment type="similarity">
    <text evidence="2">Belongs to the acyltransferase 3 family.</text>
</comment>
<dbReference type="RefSeq" id="WP_068655528.1">
    <property type="nucleotide sequence ID" value="NZ_CP017770.1"/>
</dbReference>
<evidence type="ECO:0000256" key="2">
    <source>
        <dbReference type="ARBA" id="ARBA00007400"/>
    </source>
</evidence>
<keyword evidence="6 7" id="KW-0472">Membrane</keyword>
<name>A0A167FJU0_9BACL</name>